<dbReference type="InParanoid" id="D8RFW6"/>
<feature type="transmembrane region" description="Helical" evidence="9">
    <location>
        <begin position="354"/>
        <end position="374"/>
    </location>
</feature>
<dbReference type="PANTHER" id="PTHR19229:SF205">
    <property type="entry name" value="ABC TRANSPORTER A FAMILY MEMBER 1-RELATED"/>
    <property type="match status" value="1"/>
</dbReference>
<dbReference type="OMA" id="LAWYFEH"/>
<dbReference type="AlphaFoldDB" id="D8RFW6"/>
<dbReference type="HOGENOM" id="CLU_000604_19_5_1"/>
<evidence type="ECO:0000256" key="5">
    <source>
        <dbReference type="ARBA" id="ARBA00022741"/>
    </source>
</evidence>
<keyword evidence="12" id="KW-1185">Reference proteome</keyword>
<comment type="subcellular location">
    <subcellularLocation>
        <location evidence="1">Membrane</location>
        <topology evidence="1">Multi-pass membrane protein</topology>
    </subcellularLocation>
</comment>
<keyword evidence="5" id="KW-0547">Nucleotide-binding</keyword>
<dbReference type="FunFam" id="3.40.50.300:FF:000665">
    <property type="entry name" value="ABC transporter A family member 2"/>
    <property type="match status" value="1"/>
</dbReference>
<keyword evidence="6" id="KW-0067">ATP-binding</keyword>
<dbReference type="InterPro" id="IPR013525">
    <property type="entry name" value="ABC2_TM"/>
</dbReference>
<feature type="transmembrane region" description="Helical" evidence="9">
    <location>
        <begin position="45"/>
        <end position="63"/>
    </location>
</feature>
<name>D8RFW6_SELML</name>
<dbReference type="InterPro" id="IPR026082">
    <property type="entry name" value="ABCA"/>
</dbReference>
<dbReference type="InterPro" id="IPR003593">
    <property type="entry name" value="AAA+_ATPase"/>
</dbReference>
<dbReference type="Proteomes" id="UP000001514">
    <property type="component" value="Unassembled WGS sequence"/>
</dbReference>
<dbReference type="EMBL" id="GL377578">
    <property type="protein sequence ID" value="EFJ28934.1"/>
    <property type="molecule type" value="Genomic_DNA"/>
</dbReference>
<dbReference type="GO" id="GO:0042626">
    <property type="term" value="F:ATPase-coupled transmembrane transporter activity"/>
    <property type="evidence" value="ECO:0000318"/>
    <property type="project" value="GO_Central"/>
</dbReference>
<dbReference type="Pfam" id="PF12698">
    <property type="entry name" value="ABC2_membrane_3"/>
    <property type="match status" value="1"/>
</dbReference>
<dbReference type="SUPFAM" id="SSF52540">
    <property type="entry name" value="P-loop containing nucleoside triphosphate hydrolases"/>
    <property type="match status" value="1"/>
</dbReference>
<keyword evidence="4 9" id="KW-0812">Transmembrane</keyword>
<accession>D8RFW6</accession>
<dbReference type="GO" id="GO:0005319">
    <property type="term" value="F:lipid transporter activity"/>
    <property type="evidence" value="ECO:0000318"/>
    <property type="project" value="GO_Central"/>
</dbReference>
<evidence type="ECO:0000256" key="1">
    <source>
        <dbReference type="ARBA" id="ARBA00004141"/>
    </source>
</evidence>
<dbReference type="GO" id="GO:0016887">
    <property type="term" value="F:ATP hydrolysis activity"/>
    <property type="evidence" value="ECO:0007669"/>
    <property type="project" value="InterPro"/>
</dbReference>
<dbReference type="GO" id="GO:0016020">
    <property type="term" value="C:membrane"/>
    <property type="evidence" value="ECO:0007669"/>
    <property type="project" value="UniProtKB-SubCell"/>
</dbReference>
<dbReference type="Pfam" id="PF00005">
    <property type="entry name" value="ABC_tran"/>
    <property type="match status" value="1"/>
</dbReference>
<dbReference type="SMART" id="SM00382">
    <property type="entry name" value="AAA"/>
    <property type="match status" value="1"/>
</dbReference>
<gene>
    <name evidence="11" type="ORF">SELMODRAFT_93011</name>
</gene>
<organism evidence="12">
    <name type="scientific">Selaginella moellendorffii</name>
    <name type="common">Spikemoss</name>
    <dbReference type="NCBI Taxonomy" id="88036"/>
    <lineage>
        <taxon>Eukaryota</taxon>
        <taxon>Viridiplantae</taxon>
        <taxon>Streptophyta</taxon>
        <taxon>Embryophyta</taxon>
        <taxon>Tracheophyta</taxon>
        <taxon>Lycopodiopsida</taxon>
        <taxon>Selaginellales</taxon>
        <taxon>Selaginellaceae</taxon>
        <taxon>Selaginella</taxon>
    </lineage>
</organism>
<keyword evidence="8 9" id="KW-0472">Membrane</keyword>
<evidence type="ECO:0000313" key="12">
    <source>
        <dbReference type="Proteomes" id="UP000001514"/>
    </source>
</evidence>
<dbReference type="eggNOG" id="KOG0059">
    <property type="taxonomic scope" value="Eukaryota"/>
</dbReference>
<dbReference type="GO" id="GO:0005524">
    <property type="term" value="F:ATP binding"/>
    <property type="evidence" value="ECO:0007669"/>
    <property type="project" value="UniProtKB-KW"/>
</dbReference>
<dbReference type="InterPro" id="IPR003439">
    <property type="entry name" value="ABC_transporter-like_ATP-bd"/>
</dbReference>
<sequence>MEEGGDGGDTIASGKRLKTGCGLFAQQFKALMLKNLKVSMRNKRAFFLQVASSFGFIFLLFVVDQAAMASRRSDAYYRDVVAANPKLVAAIPACESSAFIRPPCYDFLWSDSSNPDFAAIVEKIMANNPGRPIPSHKVRGFGSSSEVDSWLLSNPMACSGALHLEQSSPGVISYGLQFNSTPSGVLLRGKHENAPFNFQLPLQAAVEREITRFLTGKDIEWNVWFSEYAHPDLGRFSSVGSFGPTFLFASTMFSVVILISKIVYEKELKLRQQAMSTMGLFDSVYWLTWLTWEVMLALSSSAFLIISGMIFRLNFFLNNSFLILFLIFFLFQFNMIGFAFLFSTFVTKLETSNSMGFCIFIFGSLTQLVTTMGFPYDPRYPSYIKTLWSFFPPNVFAIGLMYLGEGTATKRDRGLLWKDVSSCPPFHVDCNIVMAEVFVWLLGTFFIWFFLAIYFDNVLPDANGLRKSLYYFVRPSYWAGRSRCKRGTRASSSSKDGTVDLNVAVQLRNLTKVFPGVRTRGRWKKSPPFHALQGVSLDIEKEKVFCLLGHNGAGKTTIINILTGILPLTSGDALVYGMSVTNGMAQIRHSMGVCPQFNILWDALTAIEHLQIFASIKGMQPSRRKTECKRLLLSSDLLESSRGRVSAYSEGMKRRLSVAIALIGDPKIVFLDEPTTGMDPISRRKVWEIIEKLKTDRAIVLTTHSMEEADNLGDSIAIVANGTLRCVGSSIQLKQQFGEGYIVTCSVKSTDNKAAVKDFFKLYMDVVAKEETRSYMSFILPRRDENLLAVFFELLQKKQEELGILDIQLSLSTLEEVFLNVLEGTGQSCNSELKD</sequence>
<dbReference type="KEGG" id="smo:SELMODRAFT_93011"/>
<reference evidence="11 12" key="1">
    <citation type="journal article" date="2011" name="Science">
        <title>The Selaginella genome identifies genetic changes associated with the evolution of vascular plants.</title>
        <authorList>
            <person name="Banks J.A."/>
            <person name="Nishiyama T."/>
            <person name="Hasebe M."/>
            <person name="Bowman J.L."/>
            <person name="Gribskov M."/>
            <person name="dePamphilis C."/>
            <person name="Albert V.A."/>
            <person name="Aono N."/>
            <person name="Aoyama T."/>
            <person name="Ambrose B.A."/>
            <person name="Ashton N.W."/>
            <person name="Axtell M.J."/>
            <person name="Barker E."/>
            <person name="Barker M.S."/>
            <person name="Bennetzen J.L."/>
            <person name="Bonawitz N.D."/>
            <person name="Chapple C."/>
            <person name="Cheng C."/>
            <person name="Correa L.G."/>
            <person name="Dacre M."/>
            <person name="DeBarry J."/>
            <person name="Dreyer I."/>
            <person name="Elias M."/>
            <person name="Engstrom E.M."/>
            <person name="Estelle M."/>
            <person name="Feng L."/>
            <person name="Finet C."/>
            <person name="Floyd S.K."/>
            <person name="Frommer W.B."/>
            <person name="Fujita T."/>
            <person name="Gramzow L."/>
            <person name="Gutensohn M."/>
            <person name="Harholt J."/>
            <person name="Hattori M."/>
            <person name="Heyl A."/>
            <person name="Hirai T."/>
            <person name="Hiwatashi Y."/>
            <person name="Ishikawa M."/>
            <person name="Iwata M."/>
            <person name="Karol K.G."/>
            <person name="Koehler B."/>
            <person name="Kolukisaoglu U."/>
            <person name="Kubo M."/>
            <person name="Kurata T."/>
            <person name="Lalonde S."/>
            <person name="Li K."/>
            <person name="Li Y."/>
            <person name="Litt A."/>
            <person name="Lyons E."/>
            <person name="Manning G."/>
            <person name="Maruyama T."/>
            <person name="Michael T.P."/>
            <person name="Mikami K."/>
            <person name="Miyazaki S."/>
            <person name="Morinaga S."/>
            <person name="Murata T."/>
            <person name="Mueller-Roeber B."/>
            <person name="Nelson D.R."/>
            <person name="Obara M."/>
            <person name="Oguri Y."/>
            <person name="Olmstead R.G."/>
            <person name="Onodera N."/>
            <person name="Petersen B.L."/>
            <person name="Pils B."/>
            <person name="Prigge M."/>
            <person name="Rensing S.A."/>
            <person name="Riano-Pachon D.M."/>
            <person name="Roberts A.W."/>
            <person name="Sato Y."/>
            <person name="Scheller H.V."/>
            <person name="Schulz B."/>
            <person name="Schulz C."/>
            <person name="Shakirov E.V."/>
            <person name="Shibagaki N."/>
            <person name="Shinohara N."/>
            <person name="Shippen D.E."/>
            <person name="Soerensen I."/>
            <person name="Sotooka R."/>
            <person name="Sugimoto N."/>
            <person name="Sugita M."/>
            <person name="Sumikawa N."/>
            <person name="Tanurdzic M."/>
            <person name="Theissen G."/>
            <person name="Ulvskov P."/>
            <person name="Wakazuki S."/>
            <person name="Weng J.K."/>
            <person name="Willats W.W."/>
            <person name="Wipf D."/>
            <person name="Wolf P.G."/>
            <person name="Yang L."/>
            <person name="Zimmer A.D."/>
            <person name="Zhu Q."/>
            <person name="Mitros T."/>
            <person name="Hellsten U."/>
            <person name="Loque D."/>
            <person name="Otillar R."/>
            <person name="Salamov A."/>
            <person name="Schmutz J."/>
            <person name="Shapiro H."/>
            <person name="Lindquist E."/>
            <person name="Lucas S."/>
            <person name="Rokhsar D."/>
            <person name="Grigoriev I.V."/>
        </authorList>
    </citation>
    <scope>NUCLEOTIDE SEQUENCE [LARGE SCALE GENOMIC DNA]</scope>
</reference>
<dbReference type="PROSITE" id="PS50893">
    <property type="entry name" value="ABC_TRANSPORTER_2"/>
    <property type="match status" value="1"/>
</dbReference>
<feature type="transmembrane region" description="Helical" evidence="9">
    <location>
        <begin position="245"/>
        <end position="264"/>
    </location>
</feature>
<evidence type="ECO:0000259" key="10">
    <source>
        <dbReference type="PROSITE" id="PS50893"/>
    </source>
</evidence>
<evidence type="ECO:0000256" key="9">
    <source>
        <dbReference type="SAM" id="Phobius"/>
    </source>
</evidence>
<dbReference type="InterPro" id="IPR027417">
    <property type="entry name" value="P-loop_NTPase"/>
</dbReference>
<feature type="transmembrane region" description="Helical" evidence="9">
    <location>
        <begin position="321"/>
        <end position="342"/>
    </location>
</feature>
<dbReference type="CDD" id="cd03263">
    <property type="entry name" value="ABC_subfamily_A"/>
    <property type="match status" value="1"/>
</dbReference>
<evidence type="ECO:0000313" key="11">
    <source>
        <dbReference type="EMBL" id="EFJ28934.1"/>
    </source>
</evidence>
<feature type="domain" description="ABC transporter" evidence="10">
    <location>
        <begin position="505"/>
        <end position="746"/>
    </location>
</feature>
<dbReference type="GO" id="GO:0006869">
    <property type="term" value="P:lipid transport"/>
    <property type="evidence" value="ECO:0000318"/>
    <property type="project" value="GO_Central"/>
</dbReference>
<keyword evidence="3" id="KW-0813">Transport</keyword>
<dbReference type="Gene3D" id="3.40.50.300">
    <property type="entry name" value="P-loop containing nucleotide triphosphate hydrolases"/>
    <property type="match status" value="1"/>
</dbReference>
<feature type="transmembrane region" description="Helical" evidence="9">
    <location>
        <begin position="437"/>
        <end position="459"/>
    </location>
</feature>
<proteinExistence type="inferred from homology"/>
<evidence type="ECO:0000256" key="2">
    <source>
        <dbReference type="ARBA" id="ARBA00008526"/>
    </source>
</evidence>
<feature type="transmembrane region" description="Helical" evidence="9">
    <location>
        <begin position="386"/>
        <end position="404"/>
    </location>
</feature>
<keyword evidence="7 9" id="KW-1133">Transmembrane helix</keyword>
<protein>
    <recommendedName>
        <fullName evidence="10">ABC transporter domain-containing protein</fullName>
    </recommendedName>
</protein>
<feature type="transmembrane region" description="Helical" evidence="9">
    <location>
        <begin position="284"/>
        <end position="309"/>
    </location>
</feature>
<evidence type="ECO:0000256" key="3">
    <source>
        <dbReference type="ARBA" id="ARBA00022448"/>
    </source>
</evidence>
<evidence type="ECO:0000256" key="7">
    <source>
        <dbReference type="ARBA" id="ARBA00022989"/>
    </source>
</evidence>
<evidence type="ECO:0000256" key="8">
    <source>
        <dbReference type="ARBA" id="ARBA00023136"/>
    </source>
</evidence>
<evidence type="ECO:0000256" key="6">
    <source>
        <dbReference type="ARBA" id="ARBA00022840"/>
    </source>
</evidence>
<comment type="similarity">
    <text evidence="2">Belongs to the ABC transporter superfamily. ABCA family. CPR flippase (TC 3.A.1.211) subfamily.</text>
</comment>
<evidence type="ECO:0000256" key="4">
    <source>
        <dbReference type="ARBA" id="ARBA00022692"/>
    </source>
</evidence>
<dbReference type="Gramene" id="EFJ28934">
    <property type="protein sequence ID" value="EFJ28934"/>
    <property type="gene ID" value="SELMODRAFT_93011"/>
</dbReference>
<dbReference type="GO" id="GO:0140359">
    <property type="term" value="F:ABC-type transporter activity"/>
    <property type="evidence" value="ECO:0007669"/>
    <property type="project" value="InterPro"/>
</dbReference>
<dbReference type="PANTHER" id="PTHR19229">
    <property type="entry name" value="ATP-BINDING CASSETTE TRANSPORTER SUBFAMILY A ABCA"/>
    <property type="match status" value="1"/>
</dbReference>